<dbReference type="Proteomes" id="UP000663881">
    <property type="component" value="Unassembled WGS sequence"/>
</dbReference>
<dbReference type="GO" id="GO:0007032">
    <property type="term" value="P:endosome organization"/>
    <property type="evidence" value="ECO:0007669"/>
    <property type="project" value="TreeGrafter"/>
</dbReference>
<gene>
    <name evidence="7" type="ORF">OKA104_LOCUS54007</name>
</gene>
<comment type="subcellular location">
    <subcellularLocation>
        <location evidence="1">Late endosome membrane</location>
        <topology evidence="1">Peripheral membrane protein</topology>
        <orientation evidence="1">Cytoplasmic side</orientation>
    </subcellularLocation>
</comment>
<feature type="repeat" description="CHCR" evidence="6">
    <location>
        <begin position="17"/>
        <end position="109"/>
    </location>
</feature>
<dbReference type="GO" id="GO:0030897">
    <property type="term" value="C:HOPS complex"/>
    <property type="evidence" value="ECO:0007669"/>
    <property type="project" value="TreeGrafter"/>
</dbReference>
<dbReference type="GO" id="GO:0007033">
    <property type="term" value="P:vacuole organization"/>
    <property type="evidence" value="ECO:0007669"/>
    <property type="project" value="TreeGrafter"/>
</dbReference>
<evidence type="ECO:0000256" key="3">
    <source>
        <dbReference type="ARBA" id="ARBA00022771"/>
    </source>
</evidence>
<evidence type="ECO:0000256" key="1">
    <source>
        <dbReference type="ARBA" id="ARBA00004492"/>
    </source>
</evidence>
<evidence type="ECO:0000256" key="6">
    <source>
        <dbReference type="PROSITE-ProRule" id="PRU01006"/>
    </source>
</evidence>
<feature type="non-terminal residue" evidence="7">
    <location>
        <position position="109"/>
    </location>
</feature>
<keyword evidence="2" id="KW-0479">Metal-binding</keyword>
<accession>A0A820RVP5</accession>
<dbReference type="GO" id="GO:0006886">
    <property type="term" value="P:intracellular protein transport"/>
    <property type="evidence" value="ECO:0007669"/>
    <property type="project" value="UniProtKB-UniRule"/>
</dbReference>
<reference evidence="7" key="1">
    <citation type="submission" date="2021-02" db="EMBL/GenBank/DDBJ databases">
        <authorList>
            <person name="Nowell W R."/>
        </authorList>
    </citation>
    <scope>NUCLEOTIDE SEQUENCE</scope>
</reference>
<feature type="non-terminal residue" evidence="7">
    <location>
        <position position="1"/>
    </location>
</feature>
<dbReference type="PANTHER" id="PTHR23323">
    <property type="entry name" value="VACUOLAR PROTEIN SORTING-ASSOCIATED PROTEIN"/>
    <property type="match status" value="1"/>
</dbReference>
<sequence>FVFLNRKNEFESATDQYCKTIGFLEPSYVIKKFLDSQHIDHLTRYLEELHRAKLANVDHTTLLLNCYTKHPDRINRLAQFIGLNENSGSTPDVELTFDVDIAIDVCRQA</sequence>
<organism evidence="7 8">
    <name type="scientific">Adineta steineri</name>
    <dbReference type="NCBI Taxonomy" id="433720"/>
    <lineage>
        <taxon>Eukaryota</taxon>
        <taxon>Metazoa</taxon>
        <taxon>Spiralia</taxon>
        <taxon>Gnathifera</taxon>
        <taxon>Rotifera</taxon>
        <taxon>Eurotatoria</taxon>
        <taxon>Bdelloidea</taxon>
        <taxon>Adinetida</taxon>
        <taxon>Adinetidae</taxon>
        <taxon>Adineta</taxon>
    </lineage>
</organism>
<protein>
    <submittedName>
        <fullName evidence="7">Uncharacterized protein</fullName>
    </submittedName>
</protein>
<dbReference type="GO" id="GO:0008270">
    <property type="term" value="F:zinc ion binding"/>
    <property type="evidence" value="ECO:0007669"/>
    <property type="project" value="UniProtKB-KW"/>
</dbReference>
<evidence type="ECO:0000313" key="8">
    <source>
        <dbReference type="Proteomes" id="UP000663881"/>
    </source>
</evidence>
<dbReference type="GO" id="GO:0031902">
    <property type="term" value="C:late endosome membrane"/>
    <property type="evidence" value="ECO:0007669"/>
    <property type="project" value="UniProtKB-SubCell"/>
</dbReference>
<dbReference type="Pfam" id="PF23356">
    <property type="entry name" value="TPR_PEP5_VPS11"/>
    <property type="match status" value="1"/>
</dbReference>
<dbReference type="GO" id="GO:0030674">
    <property type="term" value="F:protein-macromolecule adaptor activity"/>
    <property type="evidence" value="ECO:0007669"/>
    <property type="project" value="TreeGrafter"/>
</dbReference>
<dbReference type="InterPro" id="IPR057308">
    <property type="entry name" value="CHCR_PEP5_VPS11"/>
</dbReference>
<name>A0A820RVP5_9BILA</name>
<evidence type="ECO:0000256" key="5">
    <source>
        <dbReference type="ARBA" id="ARBA00023136"/>
    </source>
</evidence>
<keyword evidence="5" id="KW-0472">Membrane</keyword>
<evidence type="ECO:0000256" key="4">
    <source>
        <dbReference type="ARBA" id="ARBA00022833"/>
    </source>
</evidence>
<dbReference type="InterPro" id="IPR000547">
    <property type="entry name" value="Clathrin_H-chain/VPS_repeat"/>
</dbReference>
<dbReference type="GO" id="GO:0048284">
    <property type="term" value="P:organelle fusion"/>
    <property type="evidence" value="ECO:0007669"/>
    <property type="project" value="TreeGrafter"/>
</dbReference>
<dbReference type="PROSITE" id="PS50236">
    <property type="entry name" value="CHCR"/>
    <property type="match status" value="1"/>
</dbReference>
<dbReference type="PANTHER" id="PTHR23323:SF24">
    <property type="entry name" value="VACUOLAR PROTEIN SORTING-ASSOCIATED PROTEIN 11 HOMOLOG"/>
    <property type="match status" value="1"/>
</dbReference>
<comment type="caution">
    <text evidence="7">The sequence shown here is derived from an EMBL/GenBank/DDBJ whole genome shotgun (WGS) entry which is preliminary data.</text>
</comment>
<keyword evidence="4" id="KW-0862">Zinc</keyword>
<keyword evidence="3" id="KW-0863">Zinc-finger</keyword>
<dbReference type="AlphaFoldDB" id="A0A820RVP5"/>
<evidence type="ECO:0000256" key="2">
    <source>
        <dbReference type="ARBA" id="ARBA00022723"/>
    </source>
</evidence>
<proteinExistence type="predicted"/>
<evidence type="ECO:0000313" key="7">
    <source>
        <dbReference type="EMBL" id="CAF4448111.1"/>
    </source>
</evidence>
<dbReference type="GO" id="GO:0006904">
    <property type="term" value="P:vesicle docking involved in exocytosis"/>
    <property type="evidence" value="ECO:0007669"/>
    <property type="project" value="TreeGrafter"/>
</dbReference>
<dbReference type="EMBL" id="CAJOAY010034912">
    <property type="protein sequence ID" value="CAF4448111.1"/>
    <property type="molecule type" value="Genomic_DNA"/>
</dbReference>